<dbReference type="RefSeq" id="WP_092349734.1">
    <property type="nucleotide sequence ID" value="NZ_CZVW01000010.1"/>
</dbReference>
<proteinExistence type="predicted"/>
<organism evidence="1 2">
    <name type="scientific">Candidatus Chryseopegocella kryptomonas</name>
    <dbReference type="NCBI Taxonomy" id="1633643"/>
    <lineage>
        <taxon>Bacteria</taxon>
        <taxon>Pseudomonadati</taxon>
        <taxon>Candidatus Kryptoniota</taxon>
        <taxon>Candidatus Chryseopegocella</taxon>
    </lineage>
</organism>
<dbReference type="EMBL" id="CZVW01000010">
    <property type="protein sequence ID" value="CUT01757.1"/>
    <property type="molecule type" value="Genomic_DNA"/>
</dbReference>
<evidence type="ECO:0000313" key="2">
    <source>
        <dbReference type="Proteomes" id="UP000199197"/>
    </source>
</evidence>
<name>A0A0P1MZV8_9BACT</name>
<dbReference type="AlphaFoldDB" id="A0A0P1MZV8"/>
<sequence length="85" mass="10264">MQKIEKKKFGFIELRLQKLNEQFTRVEIDFKGRFIWTTCKSGEERNAIVELLKELFEDEFTSILKICEEMKIDINELFKVEEIKS</sequence>
<accession>A0A0P1MZV8</accession>
<dbReference type="Proteomes" id="UP000199197">
    <property type="component" value="Unassembled WGS sequence"/>
</dbReference>
<gene>
    <name evidence="1" type="ORF">JGI23_01104</name>
</gene>
<reference evidence="2" key="1">
    <citation type="submission" date="2015-11" db="EMBL/GenBank/DDBJ databases">
        <authorList>
            <person name="Varghese N."/>
        </authorList>
    </citation>
    <scope>NUCLEOTIDE SEQUENCE [LARGE SCALE GENOMIC DNA]</scope>
    <source>
        <strain evidence="2">JGI-23</strain>
    </source>
</reference>
<protein>
    <submittedName>
        <fullName evidence="1">Uncharacterized protein</fullName>
    </submittedName>
</protein>
<keyword evidence="2" id="KW-1185">Reference proteome</keyword>
<evidence type="ECO:0000313" key="1">
    <source>
        <dbReference type="EMBL" id="CUT01757.1"/>
    </source>
</evidence>
<dbReference type="OrthoDB" id="9799758at2"/>